<dbReference type="InterPro" id="IPR050629">
    <property type="entry name" value="STE20/SPS1-PAK"/>
</dbReference>
<feature type="region of interest" description="Disordered" evidence="3">
    <location>
        <begin position="335"/>
        <end position="374"/>
    </location>
</feature>
<dbReference type="InterPro" id="IPR000719">
    <property type="entry name" value="Prot_kinase_dom"/>
</dbReference>
<reference evidence="5" key="1">
    <citation type="submission" date="2020-05" db="EMBL/GenBank/DDBJ databases">
        <title>Mycena genomes resolve the evolution of fungal bioluminescence.</title>
        <authorList>
            <person name="Tsai I.J."/>
        </authorList>
    </citation>
    <scope>NUCLEOTIDE SEQUENCE</scope>
    <source>
        <strain evidence="5">CCC161011</strain>
    </source>
</reference>
<keyword evidence="1" id="KW-0547">Nucleotide-binding</keyword>
<comment type="caution">
    <text evidence="5">The sequence shown here is derived from an EMBL/GenBank/DDBJ whole genome shotgun (WGS) entry which is preliminary data.</text>
</comment>
<dbReference type="AlphaFoldDB" id="A0A8H6Y708"/>
<dbReference type="Proteomes" id="UP000620124">
    <property type="component" value="Unassembled WGS sequence"/>
</dbReference>
<evidence type="ECO:0000256" key="2">
    <source>
        <dbReference type="ARBA" id="ARBA00022840"/>
    </source>
</evidence>
<evidence type="ECO:0000259" key="4">
    <source>
        <dbReference type="PROSITE" id="PS50011"/>
    </source>
</evidence>
<feature type="compositionally biased region" description="Low complexity" evidence="3">
    <location>
        <begin position="405"/>
        <end position="416"/>
    </location>
</feature>
<dbReference type="SUPFAM" id="SSF56112">
    <property type="entry name" value="Protein kinase-like (PK-like)"/>
    <property type="match status" value="1"/>
</dbReference>
<organism evidence="5 6">
    <name type="scientific">Mycena venus</name>
    <dbReference type="NCBI Taxonomy" id="2733690"/>
    <lineage>
        <taxon>Eukaryota</taxon>
        <taxon>Fungi</taxon>
        <taxon>Dikarya</taxon>
        <taxon>Basidiomycota</taxon>
        <taxon>Agaricomycotina</taxon>
        <taxon>Agaricomycetes</taxon>
        <taxon>Agaricomycetidae</taxon>
        <taxon>Agaricales</taxon>
        <taxon>Marasmiineae</taxon>
        <taxon>Mycenaceae</taxon>
        <taxon>Mycena</taxon>
    </lineage>
</organism>
<keyword evidence="2" id="KW-0067">ATP-binding</keyword>
<dbReference type="Gene3D" id="1.10.510.10">
    <property type="entry name" value="Transferase(Phosphotransferase) domain 1"/>
    <property type="match status" value="1"/>
</dbReference>
<keyword evidence="6" id="KW-1185">Reference proteome</keyword>
<dbReference type="PANTHER" id="PTHR48012:SF27">
    <property type="entry name" value="SERINE_THREONINE-PROTEIN KINASE SID1"/>
    <property type="match status" value="1"/>
</dbReference>
<sequence length="664" mass="72496">MPPDRPNLLLLPSSRLARETHTPSRAAILLANTPSSKSWAPAVSGTVYKAMHNDTKQIVAIKQIDLEDSDDDISEIQQEIASLAQCDSEYVTRYYGSFVVSYKLWIVMEYLAGGSCLDLLKPGVFSEAHIAVILRELLLGLDYLHTEGTIHRDIKAANILLSSSGKVKLADFGVAAQLTSTLRHTFVGTPFWMAPEPLRWPKENHLLAEYHPMRVLFLIPKAKPPVLEGPFSAAFKDFVTQCLTKDPNARPTANELLQHRFIRGARKTSYLTELIERYQDYRARSPQKGQNQPFQPTVRAWETNGTVRSDWNFDTIKSVSAMGTFRSMAKDLVMPPGMELDEDDEDSDMEEVHGSIDTGGATKGSDPIHIGAGIGMNSQAAHSTVIIRPSDSPAASEKDIPSLLADSASAESASDSPHTPPLDSALGAPPAYTGSVRPSRRASYAARSAVNGTGTVMREADLGTGVDTIRPVKKVDTAGSLRLSAGYAGNMRRENSSGSMPTSPTSPTSTHRRAASEAAKAGKALIDEVVLPILQNATRDDMDAREIESLSMLSRGFTELKEANPELAYNVILDILSGINDNSAVRQHVQTSRGLFPHKRIIRKSEMTAKGLVVTEVQEDISGLPSTMDSAAKVDEPVLKKSPISELIYMRWLEGLRLKWPSLT</sequence>
<proteinExistence type="predicted"/>
<feature type="region of interest" description="Disordered" evidence="3">
    <location>
        <begin position="405"/>
        <end position="448"/>
    </location>
</feature>
<dbReference type="GO" id="GO:0004674">
    <property type="term" value="F:protein serine/threonine kinase activity"/>
    <property type="evidence" value="ECO:0007669"/>
    <property type="project" value="TreeGrafter"/>
</dbReference>
<dbReference type="OrthoDB" id="248923at2759"/>
<evidence type="ECO:0000313" key="6">
    <source>
        <dbReference type="Proteomes" id="UP000620124"/>
    </source>
</evidence>
<protein>
    <submittedName>
        <fullName evidence="5">Ste20-like serine/threonine kinase</fullName>
    </submittedName>
</protein>
<dbReference type="GO" id="GO:0005524">
    <property type="term" value="F:ATP binding"/>
    <property type="evidence" value="ECO:0007669"/>
    <property type="project" value="UniProtKB-KW"/>
</dbReference>
<feature type="compositionally biased region" description="Acidic residues" evidence="3">
    <location>
        <begin position="339"/>
        <end position="349"/>
    </location>
</feature>
<gene>
    <name evidence="5" type="ORF">MVEN_01245700</name>
</gene>
<dbReference type="GO" id="GO:0005737">
    <property type="term" value="C:cytoplasm"/>
    <property type="evidence" value="ECO:0007669"/>
    <property type="project" value="TreeGrafter"/>
</dbReference>
<dbReference type="PROSITE" id="PS50011">
    <property type="entry name" value="PROTEIN_KINASE_DOM"/>
    <property type="match status" value="1"/>
</dbReference>
<feature type="region of interest" description="Disordered" evidence="3">
    <location>
        <begin position="490"/>
        <end position="518"/>
    </location>
</feature>
<dbReference type="InterPro" id="IPR011009">
    <property type="entry name" value="Kinase-like_dom_sf"/>
</dbReference>
<feature type="compositionally biased region" description="Low complexity" evidence="3">
    <location>
        <begin position="435"/>
        <end position="448"/>
    </location>
</feature>
<keyword evidence="5" id="KW-0418">Kinase</keyword>
<feature type="compositionally biased region" description="Low complexity" evidence="3">
    <location>
        <begin position="496"/>
        <end position="509"/>
    </location>
</feature>
<dbReference type="Pfam" id="PF00069">
    <property type="entry name" value="Pkinase"/>
    <property type="match status" value="1"/>
</dbReference>
<accession>A0A8H6Y708</accession>
<name>A0A8H6Y708_9AGAR</name>
<feature type="domain" description="Protein kinase" evidence="4">
    <location>
        <begin position="33"/>
        <end position="262"/>
    </location>
</feature>
<dbReference type="EMBL" id="JACAZI010000009">
    <property type="protein sequence ID" value="KAF7352790.1"/>
    <property type="molecule type" value="Genomic_DNA"/>
</dbReference>
<keyword evidence="5" id="KW-0808">Transferase</keyword>
<evidence type="ECO:0000256" key="3">
    <source>
        <dbReference type="SAM" id="MobiDB-lite"/>
    </source>
</evidence>
<dbReference type="PANTHER" id="PTHR48012">
    <property type="entry name" value="STERILE20-LIKE KINASE, ISOFORM B-RELATED"/>
    <property type="match status" value="1"/>
</dbReference>
<evidence type="ECO:0000256" key="1">
    <source>
        <dbReference type="ARBA" id="ARBA00022741"/>
    </source>
</evidence>
<evidence type="ECO:0000313" key="5">
    <source>
        <dbReference type="EMBL" id="KAF7352790.1"/>
    </source>
</evidence>
<dbReference type="SMART" id="SM00220">
    <property type="entry name" value="S_TKc"/>
    <property type="match status" value="1"/>
</dbReference>